<dbReference type="PRINTS" id="PR01576">
    <property type="entry name" value="PDEFORMYLASE"/>
</dbReference>
<evidence type="ECO:0000256" key="3">
    <source>
        <dbReference type="ARBA" id="ARBA00022801"/>
    </source>
</evidence>
<comment type="cofactor">
    <cofactor evidence="6">
        <name>Fe(2+)</name>
        <dbReference type="ChEBI" id="CHEBI:29033"/>
    </cofactor>
    <text evidence="6">Binds 1 Fe(2+) ion.</text>
</comment>
<dbReference type="KEGG" id="broo:brsh051_04490"/>
<keyword evidence="4 6" id="KW-0648">Protein biosynthesis</keyword>
<dbReference type="PANTHER" id="PTHR10458">
    <property type="entry name" value="PEPTIDE DEFORMYLASE"/>
    <property type="match status" value="1"/>
</dbReference>
<reference evidence="7" key="1">
    <citation type="journal article" date="2024" name="Int. J. Syst. Evol. Microbiol.">
        <title>Brooklawnia propionicigenes sp. nov., a facultatively anaerobic, propionate-producing bacterium isolated from a methanogenic reactor treating waste from cattle farms.</title>
        <authorList>
            <person name="Akita Y."/>
            <person name="Ueki A."/>
            <person name="Tonouchi A."/>
            <person name="Sugawara Y."/>
            <person name="Honma S."/>
            <person name="Kaku N."/>
            <person name="Ueki K."/>
        </authorList>
    </citation>
    <scope>NUCLEOTIDE SEQUENCE</scope>
    <source>
        <strain evidence="7">SH051</strain>
    </source>
</reference>
<evidence type="ECO:0000256" key="6">
    <source>
        <dbReference type="HAMAP-Rule" id="MF_00163"/>
    </source>
</evidence>
<dbReference type="InterPro" id="IPR036821">
    <property type="entry name" value="Peptide_deformylase_sf"/>
</dbReference>
<organism evidence="7 8">
    <name type="scientific">Brooklawnia propionicigenes</name>
    <dbReference type="NCBI Taxonomy" id="3041175"/>
    <lineage>
        <taxon>Bacteria</taxon>
        <taxon>Bacillati</taxon>
        <taxon>Actinomycetota</taxon>
        <taxon>Actinomycetes</taxon>
        <taxon>Propionibacteriales</taxon>
        <taxon>Propionibacteriaceae</taxon>
        <taxon>Brooklawnia</taxon>
    </lineage>
</organism>
<dbReference type="GO" id="GO:0046872">
    <property type="term" value="F:metal ion binding"/>
    <property type="evidence" value="ECO:0007669"/>
    <property type="project" value="UniProtKB-KW"/>
</dbReference>
<dbReference type="Proteomes" id="UP001431656">
    <property type="component" value="Chromosome"/>
</dbReference>
<dbReference type="AlphaFoldDB" id="A0AAN0MEQ6"/>
<feature type="binding site" evidence="6">
    <location>
        <position position="153"/>
    </location>
    <ligand>
        <name>Fe cation</name>
        <dbReference type="ChEBI" id="CHEBI:24875"/>
    </ligand>
</feature>
<dbReference type="Gene3D" id="3.90.45.10">
    <property type="entry name" value="Peptide deformylase"/>
    <property type="match status" value="1"/>
</dbReference>
<dbReference type="NCBIfam" id="TIGR00079">
    <property type="entry name" value="pept_deformyl"/>
    <property type="match status" value="1"/>
</dbReference>
<dbReference type="InterPro" id="IPR023635">
    <property type="entry name" value="Peptide_deformylase"/>
</dbReference>
<feature type="binding site" evidence="6">
    <location>
        <position position="149"/>
    </location>
    <ligand>
        <name>Fe cation</name>
        <dbReference type="ChEBI" id="CHEBI:24875"/>
    </ligand>
</feature>
<keyword evidence="8" id="KW-1185">Reference proteome</keyword>
<accession>A0AAN0MEQ6</accession>
<dbReference type="GO" id="GO:0042586">
    <property type="term" value="F:peptide deformylase activity"/>
    <property type="evidence" value="ECO:0007669"/>
    <property type="project" value="UniProtKB-UniRule"/>
</dbReference>
<comment type="catalytic activity">
    <reaction evidence="6">
        <text>N-terminal N-formyl-L-methionyl-[peptide] + H2O = N-terminal L-methionyl-[peptide] + formate</text>
        <dbReference type="Rhea" id="RHEA:24420"/>
        <dbReference type="Rhea" id="RHEA-COMP:10639"/>
        <dbReference type="Rhea" id="RHEA-COMP:10640"/>
        <dbReference type="ChEBI" id="CHEBI:15377"/>
        <dbReference type="ChEBI" id="CHEBI:15740"/>
        <dbReference type="ChEBI" id="CHEBI:49298"/>
        <dbReference type="ChEBI" id="CHEBI:64731"/>
        <dbReference type="EC" id="3.5.1.88"/>
    </reaction>
</comment>
<dbReference type="CDD" id="cd00487">
    <property type="entry name" value="Pep_deformylase"/>
    <property type="match status" value="1"/>
</dbReference>
<dbReference type="NCBIfam" id="NF001159">
    <property type="entry name" value="PRK00150.1-3"/>
    <property type="match status" value="1"/>
</dbReference>
<keyword evidence="5 6" id="KW-0408">Iron</keyword>
<keyword evidence="2 6" id="KW-0479">Metal-binding</keyword>
<comment type="similarity">
    <text evidence="1 6">Belongs to the polypeptide deformylase family.</text>
</comment>
<evidence type="ECO:0000256" key="2">
    <source>
        <dbReference type="ARBA" id="ARBA00022723"/>
    </source>
</evidence>
<evidence type="ECO:0000313" key="7">
    <source>
        <dbReference type="EMBL" id="BEH01168.1"/>
    </source>
</evidence>
<dbReference type="GO" id="GO:0006412">
    <property type="term" value="P:translation"/>
    <property type="evidence" value="ECO:0007669"/>
    <property type="project" value="UniProtKB-UniRule"/>
</dbReference>
<gene>
    <name evidence="7" type="primary">def_1</name>
    <name evidence="6" type="synonym">def</name>
    <name evidence="7" type="ORF">brsh051_04490</name>
</gene>
<feature type="binding site" evidence="6">
    <location>
        <position position="107"/>
    </location>
    <ligand>
        <name>Fe cation</name>
        <dbReference type="ChEBI" id="CHEBI:24875"/>
    </ligand>
</feature>
<dbReference type="PANTHER" id="PTHR10458:SF2">
    <property type="entry name" value="PEPTIDE DEFORMYLASE, MITOCHONDRIAL"/>
    <property type="match status" value="1"/>
</dbReference>
<comment type="function">
    <text evidence="6">Removes the formyl group from the N-terminal Met of newly synthesized proteins. Requires at least a dipeptide for an efficient rate of reaction. N-terminal L-methionine is a prerequisite for activity but the enzyme has broad specificity at other positions.</text>
</comment>
<evidence type="ECO:0000256" key="5">
    <source>
        <dbReference type="ARBA" id="ARBA00023004"/>
    </source>
</evidence>
<keyword evidence="3 6" id="KW-0378">Hydrolase</keyword>
<dbReference type="SUPFAM" id="SSF56420">
    <property type="entry name" value="Peptide deformylase"/>
    <property type="match status" value="1"/>
</dbReference>
<sequence length="197" mass="21819">MPTPQEWAAKGKVLRVTRWTEPVMRNPTRPVTQFGEDLHQLVADMFATMAAADGVGLAAPQVDVDLALFVFYCPDKDDHLQYGVVCNPVVTLPEGKDRRLDATEEGCLSWPGAYQPLARPDVAVCEGQNENGEPIRIEGTGLLARCLQHETDHLSGTVFGDRLSKRSRRLLNEQHDSMAALYPADWPVSRKRAPADL</sequence>
<dbReference type="PIRSF" id="PIRSF004749">
    <property type="entry name" value="Pep_def"/>
    <property type="match status" value="1"/>
</dbReference>
<dbReference type="EMBL" id="AP028056">
    <property type="protein sequence ID" value="BEH01168.1"/>
    <property type="molecule type" value="Genomic_DNA"/>
</dbReference>
<proteinExistence type="inferred from homology"/>
<dbReference type="RefSeq" id="WP_286267166.1">
    <property type="nucleotide sequence ID" value="NZ_AP028056.1"/>
</dbReference>
<dbReference type="Pfam" id="PF01327">
    <property type="entry name" value="Pep_deformylase"/>
    <property type="match status" value="1"/>
</dbReference>
<dbReference type="HAMAP" id="MF_00163">
    <property type="entry name" value="Pep_deformylase"/>
    <property type="match status" value="1"/>
</dbReference>
<name>A0AAN0MEQ6_9ACTN</name>
<evidence type="ECO:0000313" key="8">
    <source>
        <dbReference type="Proteomes" id="UP001431656"/>
    </source>
</evidence>
<feature type="active site" evidence="6">
    <location>
        <position position="150"/>
    </location>
</feature>
<protein>
    <recommendedName>
        <fullName evidence="6">Peptide deformylase</fullName>
        <shortName evidence="6">PDF</shortName>
        <ecNumber evidence="6">3.5.1.88</ecNumber>
    </recommendedName>
    <alternativeName>
        <fullName evidence="6">Polypeptide deformylase</fullName>
    </alternativeName>
</protein>
<dbReference type="EC" id="3.5.1.88" evidence="6"/>
<evidence type="ECO:0000256" key="1">
    <source>
        <dbReference type="ARBA" id="ARBA00010759"/>
    </source>
</evidence>
<evidence type="ECO:0000256" key="4">
    <source>
        <dbReference type="ARBA" id="ARBA00022917"/>
    </source>
</evidence>